<dbReference type="InterPro" id="IPR008972">
    <property type="entry name" value="Cupredoxin"/>
</dbReference>
<protein>
    <submittedName>
        <fullName evidence="5">Blue (Type 1) copper domain-containing protein</fullName>
    </submittedName>
</protein>
<dbReference type="InterPro" id="IPR033138">
    <property type="entry name" value="Cu_oxidase_CS"/>
</dbReference>
<dbReference type="CDD" id="cd00920">
    <property type="entry name" value="Cupredoxin"/>
    <property type="match status" value="1"/>
</dbReference>
<dbReference type="SUPFAM" id="SSF49503">
    <property type="entry name" value="Cupredoxins"/>
    <property type="match status" value="1"/>
</dbReference>
<evidence type="ECO:0000256" key="2">
    <source>
        <dbReference type="ARBA" id="ARBA00023008"/>
    </source>
</evidence>
<dbReference type="Gene3D" id="2.60.40.420">
    <property type="entry name" value="Cupredoxins - blue copper proteins"/>
    <property type="match status" value="1"/>
</dbReference>
<dbReference type="PROSITE" id="PS00079">
    <property type="entry name" value="MULTICOPPER_OXIDASE1"/>
    <property type="match status" value="1"/>
</dbReference>
<sequence>MEEETAIQKQERGSFNPLIIVAVVVVIGIAIAGLTMVKKGGQVEGTQIAVEESVNTQEVPMSDTSEVKVVNIEGGAFYFKPNEIRAKAGETVKIVFTNAGGIHDFVIDELSVQSTKINDGETTEVVFTPQTPGTFEFYCSVGNHRAMGMKGTLIVE</sequence>
<dbReference type="InterPro" id="IPR028096">
    <property type="entry name" value="EfeO_Cupredoxin"/>
</dbReference>
<dbReference type="AlphaFoldDB" id="A0A0G1RD66"/>
<reference evidence="5 6" key="1">
    <citation type="journal article" date="2015" name="Nature">
        <title>rRNA introns, odd ribosomes, and small enigmatic genomes across a large radiation of phyla.</title>
        <authorList>
            <person name="Brown C.T."/>
            <person name="Hug L.A."/>
            <person name="Thomas B.C."/>
            <person name="Sharon I."/>
            <person name="Castelle C.J."/>
            <person name="Singh A."/>
            <person name="Wilkins M.J."/>
            <person name="Williams K.H."/>
            <person name="Banfield J.F."/>
        </authorList>
    </citation>
    <scope>NUCLEOTIDE SEQUENCE [LARGE SCALE GENOMIC DNA]</scope>
</reference>
<dbReference type="EMBL" id="LCNM01000027">
    <property type="protein sequence ID" value="KKU55057.1"/>
    <property type="molecule type" value="Genomic_DNA"/>
</dbReference>
<evidence type="ECO:0000259" key="4">
    <source>
        <dbReference type="Pfam" id="PF13473"/>
    </source>
</evidence>
<dbReference type="PANTHER" id="PTHR38439:SF3">
    <property type="entry name" value="COPPER-RESISTANT CUPROPROTEIN COPI"/>
    <property type="match status" value="1"/>
</dbReference>
<dbReference type="InterPro" id="IPR050845">
    <property type="entry name" value="Cu-binding_ET"/>
</dbReference>
<feature type="domain" description="EfeO-type cupredoxin-like" evidence="4">
    <location>
        <begin position="64"/>
        <end position="155"/>
    </location>
</feature>
<keyword evidence="3" id="KW-0812">Transmembrane</keyword>
<keyword evidence="2" id="KW-0186">Copper</keyword>
<gene>
    <name evidence="5" type="ORF">UX78_C0027G0009</name>
</gene>
<dbReference type="Pfam" id="PF13473">
    <property type="entry name" value="Cupredoxin_1"/>
    <property type="match status" value="1"/>
</dbReference>
<keyword evidence="3" id="KW-1133">Transmembrane helix</keyword>
<keyword evidence="1" id="KW-0479">Metal-binding</keyword>
<dbReference type="GO" id="GO:0046872">
    <property type="term" value="F:metal ion binding"/>
    <property type="evidence" value="ECO:0007669"/>
    <property type="project" value="UniProtKB-KW"/>
</dbReference>
<evidence type="ECO:0000313" key="6">
    <source>
        <dbReference type="Proteomes" id="UP000034607"/>
    </source>
</evidence>
<organism evidence="5 6">
    <name type="scientific">Candidatus Amesbacteria bacterium GW2011_GWA2_47_11</name>
    <dbReference type="NCBI Taxonomy" id="1618357"/>
    <lineage>
        <taxon>Bacteria</taxon>
        <taxon>Candidatus Amesiibacteriota</taxon>
    </lineage>
</organism>
<proteinExistence type="predicted"/>
<dbReference type="PANTHER" id="PTHR38439">
    <property type="entry name" value="AURACYANIN-B"/>
    <property type="match status" value="1"/>
</dbReference>
<evidence type="ECO:0000256" key="1">
    <source>
        <dbReference type="ARBA" id="ARBA00022723"/>
    </source>
</evidence>
<accession>A0A0G1RD66</accession>
<dbReference type="Proteomes" id="UP000034607">
    <property type="component" value="Unassembled WGS sequence"/>
</dbReference>
<feature type="transmembrane region" description="Helical" evidence="3">
    <location>
        <begin position="18"/>
        <end position="37"/>
    </location>
</feature>
<name>A0A0G1RD66_9BACT</name>
<comment type="caution">
    <text evidence="5">The sequence shown here is derived from an EMBL/GenBank/DDBJ whole genome shotgun (WGS) entry which is preliminary data.</text>
</comment>
<evidence type="ECO:0000256" key="3">
    <source>
        <dbReference type="SAM" id="Phobius"/>
    </source>
</evidence>
<evidence type="ECO:0000313" key="5">
    <source>
        <dbReference type="EMBL" id="KKU55057.1"/>
    </source>
</evidence>
<keyword evidence="3" id="KW-0472">Membrane</keyword>